<protein>
    <submittedName>
        <fullName evidence="1">Uncharacterized protein</fullName>
    </submittedName>
</protein>
<evidence type="ECO:0000313" key="1">
    <source>
        <dbReference type="EMBL" id="KAJ2804236.1"/>
    </source>
</evidence>
<comment type="caution">
    <text evidence="1">The sequence shown here is derived from an EMBL/GenBank/DDBJ whole genome shotgun (WGS) entry which is preliminary data.</text>
</comment>
<sequence length="400" mass="42780">MSQHASGKRVRFAASSSGVADNGGSSSYAIQSRRMSDASNGDESDADGGLEADISTRRRRGWQVNTDGYGSDASEQDEAGNLSDFSDDQDERDPAADGESEGRRAGAPDAGSDNDMFADDDGDAAGHGDGASGSTDNKRKRNLDIDDIEGQEMSSVTRTEHASAGGGSSSKGRGKQREHSPRSPADSDSDDAERVKIEAFNMRDDLEEGAFDVQGNFVWNKKDPQAYQDSWLDGVSKGAIQRARESKARQEQAAHAGGQALQWGRISNDDLVLAVINILRPHETVFAALARIGGPKKKTKNKWSRRARAKQDDMAIDDGHDAERKLAIERLTELADQAMARGMAAIYDDTYEQLVRHMRMAGRIPDDWEPGTALPTAADAGAAPVPAAGGGDDGLLDDLL</sequence>
<evidence type="ECO:0000313" key="2">
    <source>
        <dbReference type="Proteomes" id="UP001140087"/>
    </source>
</evidence>
<reference evidence="1" key="1">
    <citation type="submission" date="2022-07" db="EMBL/GenBank/DDBJ databases">
        <title>Phylogenomic reconstructions and comparative analyses of Kickxellomycotina fungi.</title>
        <authorList>
            <person name="Reynolds N.K."/>
            <person name="Stajich J.E."/>
            <person name="Barry K."/>
            <person name="Grigoriev I.V."/>
            <person name="Crous P."/>
            <person name="Smith M.E."/>
        </authorList>
    </citation>
    <scope>NUCLEOTIDE SEQUENCE</scope>
    <source>
        <strain evidence="1">BCRC 34780</strain>
    </source>
</reference>
<keyword evidence="2" id="KW-1185">Reference proteome</keyword>
<proteinExistence type="predicted"/>
<dbReference type="Proteomes" id="UP001140087">
    <property type="component" value="Unassembled WGS sequence"/>
</dbReference>
<accession>A0ACC1L9P3</accession>
<name>A0ACC1L9P3_9FUNG</name>
<organism evidence="1 2">
    <name type="scientific">Coemansia helicoidea</name>
    <dbReference type="NCBI Taxonomy" id="1286919"/>
    <lineage>
        <taxon>Eukaryota</taxon>
        <taxon>Fungi</taxon>
        <taxon>Fungi incertae sedis</taxon>
        <taxon>Zoopagomycota</taxon>
        <taxon>Kickxellomycotina</taxon>
        <taxon>Kickxellomycetes</taxon>
        <taxon>Kickxellales</taxon>
        <taxon>Kickxellaceae</taxon>
        <taxon>Coemansia</taxon>
    </lineage>
</organism>
<gene>
    <name evidence="1" type="ORF">H4R21_001720</name>
</gene>
<dbReference type="EMBL" id="JANBUN010000377">
    <property type="protein sequence ID" value="KAJ2804236.1"/>
    <property type="molecule type" value="Genomic_DNA"/>
</dbReference>